<sequence>MRFVQMVKEHMMRTILVLLMPMVGLLPAVHAQVDHIVPPMVNIPAGEFMMGTTGGERQARPVHKVQLDAFQLGKYTVTVAEFRKFAAATGYTTESTCNDFLDSEGLRGPEHIGSGRWDQHRYSYSDYQPVTCISWQDANAYATWLSEQTGQHYRLPTEQEWEYAAKANTRSRYFWGDDPLQTEACKYGNFADLTGEQVNNQLYGYSNKGFIEHLNCDDGEAYNAIVGLYRPNPFGLYDMAGNVSQYLNSCFDPSGYQTDRNSQDAKSCEFIATRGGNWHYPAQPHSNRGRFKREGWNVAAGIGFRLAMDGHSDVVAPSSQTFEQQLHQAQQKRLTQRERLLPAVTQLRLVENDEGKLILSWLPSADNRVTGYDIYRSTIKQAHLLGGFYQKHYEKAYAVDADNTQLEVTLPDSAGSFIVIARAGQMFGFPSATVVKAAPASVSAIPGRLDMQQLTQLHNASLYYFPAEEDKPERYLVFKTNKLTEQNMVTLRFDTQVAQAGWYLLNYKGSSFQTGEFFKLWQGNKLAGSADFERGIDDSVSNRHKVYLDAGRHALELTILRENFDRWGLSWLEFSPVTPEEQL</sequence>
<dbReference type="Pfam" id="PF03781">
    <property type="entry name" value="FGE-sulfatase"/>
    <property type="match status" value="1"/>
</dbReference>
<accession>A0A7Z7EUC2</accession>
<dbReference type="AlphaFoldDB" id="A0A7Z7EUC2"/>
<evidence type="ECO:0000313" key="3">
    <source>
        <dbReference type="Proteomes" id="UP000287766"/>
    </source>
</evidence>
<dbReference type="InterPro" id="IPR042095">
    <property type="entry name" value="SUMF_sf"/>
</dbReference>
<dbReference type="PANTHER" id="PTHR23150">
    <property type="entry name" value="SULFATASE MODIFYING FACTOR 1, 2"/>
    <property type="match status" value="1"/>
</dbReference>
<name>A0A7Z7EUC2_9GAMM</name>
<dbReference type="SUPFAM" id="SSF56436">
    <property type="entry name" value="C-type lectin-like"/>
    <property type="match status" value="1"/>
</dbReference>
<dbReference type="Proteomes" id="UP000287766">
    <property type="component" value="Unassembled WGS sequence"/>
</dbReference>
<protein>
    <recommendedName>
        <fullName evidence="1">Sulfatase-modifying factor enzyme-like domain-containing protein</fullName>
    </recommendedName>
</protein>
<gene>
    <name evidence="2" type="ORF">CWE22_07495</name>
</gene>
<reference evidence="3" key="1">
    <citation type="journal article" date="2018" name="Front. Microbiol.">
        <title>Genome-Based Analysis Reveals the Taxonomy and Diversity of the Family Idiomarinaceae.</title>
        <authorList>
            <person name="Liu Y."/>
            <person name="Lai Q."/>
            <person name="Shao Z."/>
        </authorList>
    </citation>
    <scope>NUCLEOTIDE SEQUENCE [LARGE SCALE GENOMIC DNA]</scope>
    <source>
        <strain evidence="3">KYW314</strain>
    </source>
</reference>
<feature type="domain" description="Sulfatase-modifying factor enzyme-like" evidence="1">
    <location>
        <begin position="38"/>
        <end position="307"/>
    </location>
</feature>
<evidence type="ECO:0000259" key="1">
    <source>
        <dbReference type="Pfam" id="PF03781"/>
    </source>
</evidence>
<dbReference type="GO" id="GO:0120147">
    <property type="term" value="F:formylglycine-generating oxidase activity"/>
    <property type="evidence" value="ECO:0007669"/>
    <property type="project" value="TreeGrafter"/>
</dbReference>
<keyword evidence="3" id="KW-1185">Reference proteome</keyword>
<evidence type="ECO:0000313" key="2">
    <source>
        <dbReference type="EMBL" id="RUO41977.1"/>
    </source>
</evidence>
<dbReference type="InterPro" id="IPR016187">
    <property type="entry name" value="CTDL_fold"/>
</dbReference>
<dbReference type="InterPro" id="IPR005532">
    <property type="entry name" value="SUMF_dom"/>
</dbReference>
<dbReference type="PANTHER" id="PTHR23150:SF35">
    <property type="entry name" value="BLL6746 PROTEIN"/>
    <property type="match status" value="1"/>
</dbReference>
<proteinExistence type="predicted"/>
<dbReference type="Gene3D" id="3.90.1580.10">
    <property type="entry name" value="paralog of FGE (formylglycine-generating enzyme)"/>
    <property type="match status" value="1"/>
</dbReference>
<organism evidence="2 3">
    <name type="scientific">Pseudidiomarina aestuarii</name>
    <dbReference type="NCBI Taxonomy" id="624146"/>
    <lineage>
        <taxon>Bacteria</taxon>
        <taxon>Pseudomonadati</taxon>
        <taxon>Pseudomonadota</taxon>
        <taxon>Gammaproteobacteria</taxon>
        <taxon>Alteromonadales</taxon>
        <taxon>Idiomarinaceae</taxon>
        <taxon>Pseudidiomarina</taxon>
    </lineage>
</organism>
<dbReference type="EMBL" id="PIPR01000001">
    <property type="protein sequence ID" value="RUO41977.1"/>
    <property type="molecule type" value="Genomic_DNA"/>
</dbReference>
<comment type="caution">
    <text evidence="2">The sequence shown here is derived from an EMBL/GenBank/DDBJ whole genome shotgun (WGS) entry which is preliminary data.</text>
</comment>
<dbReference type="InterPro" id="IPR051043">
    <property type="entry name" value="Sulfatase_Mod_Factor_Kinase"/>
</dbReference>